<dbReference type="AlphaFoldDB" id="A0A0C5V1H0"/>
<dbReference type="HOGENOM" id="CLU_3252268_0_0_6"/>
<sequence>MSPYNKLLNHRLLAQPGPPLRRSFCALIAQNHQHSSGRLAER</sequence>
<proteinExistence type="predicted"/>
<evidence type="ECO:0000313" key="1">
    <source>
        <dbReference type="EMBL" id="AJQ93385.1"/>
    </source>
</evidence>
<evidence type="ECO:0000313" key="2">
    <source>
        <dbReference type="Proteomes" id="UP000032266"/>
    </source>
</evidence>
<reference evidence="1 2" key="1">
    <citation type="submission" date="2014-01" db="EMBL/GenBank/DDBJ databases">
        <title>Full genme sequencing of cellulolytic bacterium Gynuella sunshinyii YC6258T gen. nov., sp. nov.</title>
        <authorList>
            <person name="Khan H."/>
            <person name="Chung E.J."/>
            <person name="Chung Y.R."/>
        </authorList>
    </citation>
    <scope>NUCLEOTIDE SEQUENCE [LARGE SCALE GENOMIC DNA]</scope>
    <source>
        <strain evidence="1 2">YC6258</strain>
    </source>
</reference>
<organism evidence="1 2">
    <name type="scientific">Gynuella sunshinyii YC6258</name>
    <dbReference type="NCBI Taxonomy" id="1445510"/>
    <lineage>
        <taxon>Bacteria</taxon>
        <taxon>Pseudomonadati</taxon>
        <taxon>Pseudomonadota</taxon>
        <taxon>Gammaproteobacteria</taxon>
        <taxon>Oceanospirillales</taxon>
        <taxon>Saccharospirillaceae</taxon>
        <taxon>Gynuella</taxon>
    </lineage>
</organism>
<dbReference type="KEGG" id="gsn:YC6258_01337"/>
<keyword evidence="2" id="KW-1185">Reference proteome</keyword>
<protein>
    <submittedName>
        <fullName evidence="1">Uncharacterized protein</fullName>
    </submittedName>
</protein>
<name>A0A0C5V1H0_9GAMM</name>
<dbReference type="EMBL" id="CP007142">
    <property type="protein sequence ID" value="AJQ93385.1"/>
    <property type="molecule type" value="Genomic_DNA"/>
</dbReference>
<dbReference type="Proteomes" id="UP000032266">
    <property type="component" value="Chromosome"/>
</dbReference>
<accession>A0A0C5V1H0</accession>
<gene>
    <name evidence="1" type="ORF">YC6258_01337</name>
</gene>